<proteinExistence type="predicted"/>
<evidence type="ECO:0000313" key="1">
    <source>
        <dbReference type="EMBL" id="CAB4788425.1"/>
    </source>
</evidence>
<dbReference type="Gene3D" id="2.60.290.11">
    <property type="entry name" value="TM1070-like"/>
    <property type="match status" value="1"/>
</dbReference>
<dbReference type="InterPro" id="IPR043777">
    <property type="entry name" value="DUF5719"/>
</dbReference>
<dbReference type="Pfam" id="PF18986">
    <property type="entry name" value="DUF5719"/>
    <property type="match status" value="1"/>
</dbReference>
<organism evidence="1">
    <name type="scientific">freshwater metagenome</name>
    <dbReference type="NCBI Taxonomy" id="449393"/>
    <lineage>
        <taxon>unclassified sequences</taxon>
        <taxon>metagenomes</taxon>
        <taxon>ecological metagenomes</taxon>
    </lineage>
</organism>
<gene>
    <name evidence="1" type="ORF">UFOPK2975_00378</name>
</gene>
<name>A0A6J6WXD8_9ZZZZ</name>
<dbReference type="EMBL" id="CAFAAG010000016">
    <property type="protein sequence ID" value="CAB4788425.1"/>
    <property type="molecule type" value="Genomic_DNA"/>
</dbReference>
<accession>A0A6J6WXD8</accession>
<dbReference type="AlphaFoldDB" id="A0A6J6WXD8"/>
<sequence>MKLGTNFFRSQTPSHMTLRQLVMVAVVVATSAALFVVDNNANSNGNSNSNIDNAPNFAEVSTLSAMPFISANDSMTTNWFCPGVPANDETISSSLVISNASDIDISATVTLLSLDQTPVVNAVSIPARSHITLDARGGITSPFVSAVVEIVGSQGSVEQIVRHPAGDAVVLCATQPGTDWYFADGFTGADSIEQIVMTNPYVDATVVDITFVTADAERSPEQLQGFVLPANSVVALSMDLQGARNEPILAVSIHASSGRLVAGRVQHYLGQGRLGFSMSLGASAMSTQWWFGNGEKIGGNTENLVIYNPSSRDRSLSVVFVNGSDSANSIEPLLITAPAHRVITIDTGTIPSLPVGRYGIIVSTNDQDLGDSLGIVVEQVINRRDGNTVGTSVVLGAPHNSGSTTWSAPSGVTPSEDALQVMNTTSQEATVSVLQVGPAGAVVLGGLESLVLPAGGVLSIGVPPGLPDAQIIVQATTTVVVQRLLLRGHGLIGRSAVLALPYLPSVNNFLSESAP</sequence>
<protein>
    <submittedName>
        <fullName evidence="1">Unannotated protein</fullName>
    </submittedName>
</protein>
<dbReference type="InterPro" id="IPR036698">
    <property type="entry name" value="TM1070-like_sf"/>
</dbReference>
<reference evidence="1" key="1">
    <citation type="submission" date="2020-05" db="EMBL/GenBank/DDBJ databases">
        <authorList>
            <person name="Chiriac C."/>
            <person name="Salcher M."/>
            <person name="Ghai R."/>
            <person name="Kavagutti S V."/>
        </authorList>
    </citation>
    <scope>NUCLEOTIDE SEQUENCE</scope>
</reference>